<gene>
    <name evidence="6" type="ORF">SAMN04489864_106267</name>
</gene>
<dbReference type="InterPro" id="IPR000847">
    <property type="entry name" value="LysR_HTH_N"/>
</dbReference>
<evidence type="ECO:0000313" key="7">
    <source>
        <dbReference type="Proteomes" id="UP000199666"/>
    </source>
</evidence>
<dbReference type="PROSITE" id="PS50931">
    <property type="entry name" value="HTH_LYSR"/>
    <property type="match status" value="1"/>
</dbReference>
<dbReference type="PANTHER" id="PTHR30346:SF0">
    <property type="entry name" value="HCA OPERON TRANSCRIPTIONAL ACTIVATOR HCAR"/>
    <property type="match status" value="1"/>
</dbReference>
<dbReference type="Gene3D" id="3.40.190.10">
    <property type="entry name" value="Periplasmic binding protein-like II"/>
    <property type="match status" value="2"/>
</dbReference>
<dbReference type="AlphaFoldDB" id="A0A1I2Y6Y1"/>
<dbReference type="InterPro" id="IPR005119">
    <property type="entry name" value="LysR_subst-bd"/>
</dbReference>
<dbReference type="EMBL" id="FOPP01000006">
    <property type="protein sequence ID" value="SFH21494.1"/>
    <property type="molecule type" value="Genomic_DNA"/>
</dbReference>
<dbReference type="Proteomes" id="UP000199666">
    <property type="component" value="Unassembled WGS sequence"/>
</dbReference>
<dbReference type="InterPro" id="IPR036388">
    <property type="entry name" value="WH-like_DNA-bd_sf"/>
</dbReference>
<dbReference type="GO" id="GO:0003677">
    <property type="term" value="F:DNA binding"/>
    <property type="evidence" value="ECO:0007669"/>
    <property type="project" value="UniProtKB-KW"/>
</dbReference>
<dbReference type="SUPFAM" id="SSF53850">
    <property type="entry name" value="Periplasmic binding protein-like II"/>
    <property type="match status" value="1"/>
</dbReference>
<accession>A0A1I2Y6Y1</accession>
<dbReference type="OrthoDB" id="9803735at2"/>
<dbReference type="FunFam" id="1.10.10.10:FF:000001">
    <property type="entry name" value="LysR family transcriptional regulator"/>
    <property type="match status" value="1"/>
</dbReference>
<evidence type="ECO:0000256" key="1">
    <source>
        <dbReference type="ARBA" id="ARBA00009437"/>
    </source>
</evidence>
<dbReference type="PRINTS" id="PR00039">
    <property type="entry name" value="HTHLYSR"/>
</dbReference>
<feature type="domain" description="HTH lysR-type" evidence="5">
    <location>
        <begin position="5"/>
        <end position="62"/>
    </location>
</feature>
<name>A0A1I2Y6Y1_9SPHI</name>
<dbReference type="SUPFAM" id="SSF46785">
    <property type="entry name" value="Winged helix' DNA-binding domain"/>
    <property type="match status" value="1"/>
</dbReference>
<evidence type="ECO:0000313" key="6">
    <source>
        <dbReference type="EMBL" id="SFH21494.1"/>
    </source>
</evidence>
<evidence type="ECO:0000256" key="3">
    <source>
        <dbReference type="ARBA" id="ARBA00023125"/>
    </source>
</evidence>
<keyword evidence="7" id="KW-1185">Reference proteome</keyword>
<comment type="similarity">
    <text evidence="1">Belongs to the LysR transcriptional regulatory family.</text>
</comment>
<dbReference type="GO" id="GO:0003700">
    <property type="term" value="F:DNA-binding transcription factor activity"/>
    <property type="evidence" value="ECO:0007669"/>
    <property type="project" value="InterPro"/>
</dbReference>
<evidence type="ECO:0000256" key="4">
    <source>
        <dbReference type="ARBA" id="ARBA00023163"/>
    </source>
</evidence>
<evidence type="ECO:0000256" key="2">
    <source>
        <dbReference type="ARBA" id="ARBA00023015"/>
    </source>
</evidence>
<reference evidence="6 7" key="1">
    <citation type="submission" date="2016-10" db="EMBL/GenBank/DDBJ databases">
        <authorList>
            <person name="de Groot N.N."/>
        </authorList>
    </citation>
    <scope>NUCLEOTIDE SEQUENCE [LARGE SCALE GENOMIC DNA]</scope>
    <source>
        <strain evidence="6 7">DSM 18684</strain>
    </source>
</reference>
<dbReference type="Pfam" id="PF00126">
    <property type="entry name" value="HTH_1"/>
    <property type="match status" value="1"/>
</dbReference>
<dbReference type="GO" id="GO:0032993">
    <property type="term" value="C:protein-DNA complex"/>
    <property type="evidence" value="ECO:0007669"/>
    <property type="project" value="TreeGrafter"/>
</dbReference>
<dbReference type="Pfam" id="PF03466">
    <property type="entry name" value="LysR_substrate"/>
    <property type="match status" value="1"/>
</dbReference>
<sequence>MSYQIELRHLQYFQVLGKELNFHRASEKLFISQPGLSRQIKQMEEIFGVSLFDRTKRKVELTAAGAYLLKEVDFIFSHLKNVKQQVANIQQGKLSELRIGFLGSAAQKVIPEFVSGLNREHPGIRTILEEMPNKLQLELLQKHELDIGFVRVKSFPEGIASHLVHRDTFSIVLPLNHPLKSATFNEIKKLSEKPFIFFSSDDSPHYFDLVMSICEDHGFRPTVFHKSINALTIFKLIEEGMGVAILPTSLQYGYDLKVKFIELNYIKQQTELYLVWNEQNRNPSLLDAVNFVNEA</sequence>
<organism evidence="6 7">
    <name type="scientific">Pedobacter insulae</name>
    <dbReference type="NCBI Taxonomy" id="414048"/>
    <lineage>
        <taxon>Bacteria</taxon>
        <taxon>Pseudomonadati</taxon>
        <taxon>Bacteroidota</taxon>
        <taxon>Sphingobacteriia</taxon>
        <taxon>Sphingobacteriales</taxon>
        <taxon>Sphingobacteriaceae</taxon>
        <taxon>Pedobacter</taxon>
    </lineage>
</organism>
<keyword evidence="3 6" id="KW-0238">DNA-binding</keyword>
<keyword evidence="2" id="KW-0805">Transcription regulation</keyword>
<evidence type="ECO:0000259" key="5">
    <source>
        <dbReference type="PROSITE" id="PS50931"/>
    </source>
</evidence>
<dbReference type="InterPro" id="IPR036390">
    <property type="entry name" value="WH_DNA-bd_sf"/>
</dbReference>
<proteinExistence type="inferred from homology"/>
<dbReference type="PANTHER" id="PTHR30346">
    <property type="entry name" value="TRANSCRIPTIONAL DUAL REGULATOR HCAR-RELATED"/>
    <property type="match status" value="1"/>
</dbReference>
<dbReference type="RefSeq" id="WP_090994411.1">
    <property type="nucleotide sequence ID" value="NZ_FOPP01000006.1"/>
</dbReference>
<dbReference type="Gene3D" id="1.10.10.10">
    <property type="entry name" value="Winged helix-like DNA-binding domain superfamily/Winged helix DNA-binding domain"/>
    <property type="match status" value="1"/>
</dbReference>
<protein>
    <submittedName>
        <fullName evidence="6">DNA-binding transcriptional regulator, LysR family</fullName>
    </submittedName>
</protein>
<keyword evidence="4" id="KW-0804">Transcription</keyword>
<dbReference type="STRING" id="414048.SAMN04489864_106267"/>